<proteinExistence type="predicted"/>
<keyword evidence="2" id="KW-1185">Reference proteome</keyword>
<dbReference type="Gene3D" id="2.40.10.10">
    <property type="entry name" value="Trypsin-like serine proteases"/>
    <property type="match status" value="2"/>
</dbReference>
<dbReference type="InterPro" id="IPR009003">
    <property type="entry name" value="Peptidase_S1_PA"/>
</dbReference>
<dbReference type="InterPro" id="IPR043504">
    <property type="entry name" value="Peptidase_S1_PA_chymotrypsin"/>
</dbReference>
<protein>
    <recommendedName>
        <fullName evidence="3">Peptidase S1 domain-containing protein</fullName>
    </recommendedName>
</protein>
<sequence>MRYIYFLINSLLLFFTFQKYLIIHAREPLAALWDIDDDDDEILSFIKYEQYLTLVDRTLKPLLDDTSFGGSYIDMKKNCVYVNTIDQSKIPEIKSRPEIKDYLNSINFIQADKSLDYLKNSFNEITNLAKQALDELSGIIFCINPKVNNVAVYIHNDTPPAQKFVRAISRYDPYIVISHSLSTKRDLVKRDLVKRDISIKILSGESITIRDKPKNHSCSAGFWAKSKKGDQRFLVSAGHCYGEFNGRRSKPKVTYAFMLIGKLSFSIWTAPYDFSLIDTKRMDARLKPSTSIKNEFSQRYPVSCGYVEAFNGAFINELGELYTGVTITNMLSDSGDSGSPAFSFSDLRSVTLNGIIVIRVKAQDQYGNQRTVMLPLQMILDKANIELITRF</sequence>
<dbReference type="SUPFAM" id="SSF50494">
    <property type="entry name" value="Trypsin-like serine proteases"/>
    <property type="match status" value="1"/>
</dbReference>
<dbReference type="OrthoDB" id="2345133at2759"/>
<dbReference type="EMBL" id="QKWP01000074">
    <property type="protein sequence ID" value="RIB28177.1"/>
    <property type="molecule type" value="Genomic_DNA"/>
</dbReference>
<dbReference type="Proteomes" id="UP000266673">
    <property type="component" value="Unassembled WGS sequence"/>
</dbReference>
<gene>
    <name evidence="1" type="ORF">C2G38_2158610</name>
</gene>
<evidence type="ECO:0008006" key="3">
    <source>
        <dbReference type="Google" id="ProtNLM"/>
    </source>
</evidence>
<name>A0A397W3N1_9GLOM</name>
<comment type="caution">
    <text evidence="1">The sequence shown here is derived from an EMBL/GenBank/DDBJ whole genome shotgun (WGS) entry which is preliminary data.</text>
</comment>
<evidence type="ECO:0000313" key="1">
    <source>
        <dbReference type="EMBL" id="RIB28177.1"/>
    </source>
</evidence>
<organism evidence="1 2">
    <name type="scientific">Gigaspora rosea</name>
    <dbReference type="NCBI Taxonomy" id="44941"/>
    <lineage>
        <taxon>Eukaryota</taxon>
        <taxon>Fungi</taxon>
        <taxon>Fungi incertae sedis</taxon>
        <taxon>Mucoromycota</taxon>
        <taxon>Glomeromycotina</taxon>
        <taxon>Glomeromycetes</taxon>
        <taxon>Diversisporales</taxon>
        <taxon>Gigasporaceae</taxon>
        <taxon>Gigaspora</taxon>
    </lineage>
</organism>
<evidence type="ECO:0000313" key="2">
    <source>
        <dbReference type="Proteomes" id="UP000266673"/>
    </source>
</evidence>
<reference evidence="1 2" key="1">
    <citation type="submission" date="2018-06" db="EMBL/GenBank/DDBJ databases">
        <title>Comparative genomics reveals the genomic features of Rhizophagus irregularis, R. cerebriforme, R. diaphanum and Gigaspora rosea, and their symbiotic lifestyle signature.</title>
        <authorList>
            <person name="Morin E."/>
            <person name="San Clemente H."/>
            <person name="Chen E.C.H."/>
            <person name="De La Providencia I."/>
            <person name="Hainaut M."/>
            <person name="Kuo A."/>
            <person name="Kohler A."/>
            <person name="Murat C."/>
            <person name="Tang N."/>
            <person name="Roy S."/>
            <person name="Loubradou J."/>
            <person name="Henrissat B."/>
            <person name="Grigoriev I.V."/>
            <person name="Corradi N."/>
            <person name="Roux C."/>
            <person name="Martin F.M."/>
        </authorList>
    </citation>
    <scope>NUCLEOTIDE SEQUENCE [LARGE SCALE GENOMIC DNA]</scope>
    <source>
        <strain evidence="1 2">DAOM 194757</strain>
    </source>
</reference>
<accession>A0A397W3N1</accession>
<dbReference type="AlphaFoldDB" id="A0A397W3N1"/>